<accession>A0ABZ2YK99</accession>
<dbReference type="EMBL" id="CP149822">
    <property type="protein sequence ID" value="WZN39933.1"/>
    <property type="molecule type" value="Genomic_DNA"/>
</dbReference>
<dbReference type="Proteomes" id="UP001485459">
    <property type="component" value="Chromosome"/>
</dbReference>
<name>A0ABZ2YK99_9BACT</name>
<keyword evidence="2" id="KW-1185">Reference proteome</keyword>
<gene>
    <name evidence="1" type="ORF">WJU16_18305</name>
</gene>
<protein>
    <submittedName>
        <fullName evidence="1">Uncharacterized protein</fullName>
    </submittedName>
</protein>
<dbReference type="RefSeq" id="WP_341834895.1">
    <property type="nucleotide sequence ID" value="NZ_CP149822.1"/>
</dbReference>
<organism evidence="1 2">
    <name type="scientific">Chitinophaga pollutisoli</name>
    <dbReference type="NCBI Taxonomy" id="3133966"/>
    <lineage>
        <taxon>Bacteria</taxon>
        <taxon>Pseudomonadati</taxon>
        <taxon>Bacteroidota</taxon>
        <taxon>Chitinophagia</taxon>
        <taxon>Chitinophagales</taxon>
        <taxon>Chitinophagaceae</taxon>
        <taxon>Chitinophaga</taxon>
    </lineage>
</organism>
<proteinExistence type="predicted"/>
<sequence>MTTTLLLFASGTALAQQADNPQAKLDKLITAASQAASKPPLRVQAAPVKLSTPASIMDYLFPARPLGGAAPMAARQANIQQRASGEQLPSEMSAAAAAQQAKANAAASTTPTITPAAQGVEPVAAPIKPAVSKK</sequence>
<evidence type="ECO:0000313" key="2">
    <source>
        <dbReference type="Proteomes" id="UP001485459"/>
    </source>
</evidence>
<reference evidence="2" key="1">
    <citation type="submission" date="2024-03" db="EMBL/GenBank/DDBJ databases">
        <title>Chitinophaga horti sp. nov., isolated from garden soil.</title>
        <authorList>
            <person name="Lee D.S."/>
            <person name="Han D.M."/>
            <person name="Baek J.H."/>
            <person name="Choi D.G."/>
            <person name="Jeon J.H."/>
            <person name="Jeon C.O."/>
        </authorList>
    </citation>
    <scope>NUCLEOTIDE SEQUENCE [LARGE SCALE GENOMIC DNA]</scope>
    <source>
        <strain evidence="2">GPA1</strain>
    </source>
</reference>
<evidence type="ECO:0000313" key="1">
    <source>
        <dbReference type="EMBL" id="WZN39933.1"/>
    </source>
</evidence>